<dbReference type="AlphaFoldDB" id="A0A1X1R3H9"/>
<gene>
    <name evidence="1" type="ORF">AWB93_13220</name>
</gene>
<dbReference type="Proteomes" id="UP000193990">
    <property type="component" value="Unassembled WGS sequence"/>
</dbReference>
<keyword evidence="2" id="KW-1185">Reference proteome</keyword>
<name>A0A1X1R3H9_MYCBE</name>
<dbReference type="STRING" id="56425.AWB93_13220"/>
<dbReference type="RefSeq" id="WP_085181290.1">
    <property type="nucleotide sequence ID" value="NZ_JACKSV010000019.1"/>
</dbReference>
<accession>A0A1X1R3H9</accession>
<evidence type="ECO:0000313" key="1">
    <source>
        <dbReference type="EMBL" id="ORU98796.1"/>
    </source>
</evidence>
<comment type="caution">
    <text evidence="1">The sequence shown here is derived from an EMBL/GenBank/DDBJ whole genome shotgun (WGS) entry which is preliminary data.</text>
</comment>
<dbReference type="EMBL" id="LQOK01000029">
    <property type="protein sequence ID" value="ORU98796.1"/>
    <property type="molecule type" value="Genomic_DNA"/>
</dbReference>
<proteinExistence type="predicted"/>
<evidence type="ECO:0000313" key="2">
    <source>
        <dbReference type="Proteomes" id="UP000193990"/>
    </source>
</evidence>
<dbReference type="Gene3D" id="3.40.830.10">
    <property type="entry name" value="LigB-like"/>
    <property type="match status" value="1"/>
</dbReference>
<sequence length="227" mass="23022">MLSAIAIVPSAPVLVPEVAGAAAAELADVVAAALAAAALLPPRWLIVGTGDADDALGPDAVGTFAGFGVDVPVRLSPDAHRVAAFPVSALVGAWLRGRARPEVIARALLHRRDLDAATALARGRLLRAELDREPEPTGVLVVADGANTLTPAAPGGYRPGDADAQRVLDDALANGDAAALAGLPPAILGRVAFQVLAGLTEPCPRSAKELYRGAPYGVGYFAGAWQL</sequence>
<organism evidence="1 2">
    <name type="scientific">Mycobacterium bohemicum</name>
    <dbReference type="NCBI Taxonomy" id="56425"/>
    <lineage>
        <taxon>Bacteria</taxon>
        <taxon>Bacillati</taxon>
        <taxon>Actinomycetota</taxon>
        <taxon>Actinomycetes</taxon>
        <taxon>Mycobacteriales</taxon>
        <taxon>Mycobacteriaceae</taxon>
        <taxon>Mycobacterium</taxon>
    </lineage>
</organism>
<protein>
    <submittedName>
        <fullName evidence="1">Uncharacterized protein</fullName>
    </submittedName>
</protein>
<reference evidence="1 2" key="1">
    <citation type="submission" date="2016-01" db="EMBL/GenBank/DDBJ databases">
        <title>The new phylogeny of the genus Mycobacterium.</title>
        <authorList>
            <person name="Tarcisio F."/>
            <person name="Conor M."/>
            <person name="Antonella G."/>
            <person name="Elisabetta G."/>
            <person name="Giulia F.S."/>
            <person name="Sara T."/>
            <person name="Anna F."/>
            <person name="Clotilde B."/>
            <person name="Roberto B."/>
            <person name="Veronica D.S."/>
            <person name="Fabio R."/>
            <person name="Monica P."/>
            <person name="Olivier J."/>
            <person name="Enrico T."/>
            <person name="Nicola S."/>
        </authorList>
    </citation>
    <scope>NUCLEOTIDE SEQUENCE [LARGE SCALE GENOMIC DNA]</scope>
    <source>
        <strain evidence="1 2">DSM 44277</strain>
    </source>
</reference>